<dbReference type="Gene3D" id="3.90.50.10">
    <property type="entry name" value="Photosynthetic Reaction Center, subunit H, domain 2"/>
    <property type="match status" value="1"/>
</dbReference>
<organism evidence="1 2">
    <name type="scientific">Motilibacter rhizosphaerae</name>
    <dbReference type="NCBI Taxonomy" id="598652"/>
    <lineage>
        <taxon>Bacteria</taxon>
        <taxon>Bacillati</taxon>
        <taxon>Actinomycetota</taxon>
        <taxon>Actinomycetes</taxon>
        <taxon>Motilibacterales</taxon>
        <taxon>Motilibacteraceae</taxon>
        <taxon>Motilibacter</taxon>
    </lineage>
</organism>
<dbReference type="EMBL" id="SGXD01000002">
    <property type="protein sequence ID" value="RZS89509.1"/>
    <property type="molecule type" value="Genomic_DNA"/>
</dbReference>
<protein>
    <recommendedName>
        <fullName evidence="3">PRC-barrel domain protein</fullName>
    </recommendedName>
</protein>
<dbReference type="GO" id="GO:0030077">
    <property type="term" value="C:plasma membrane light-harvesting complex"/>
    <property type="evidence" value="ECO:0007669"/>
    <property type="project" value="InterPro"/>
</dbReference>
<dbReference type="GO" id="GO:0019684">
    <property type="term" value="P:photosynthesis, light reaction"/>
    <property type="evidence" value="ECO:0007669"/>
    <property type="project" value="InterPro"/>
</dbReference>
<dbReference type="InterPro" id="IPR014747">
    <property type="entry name" value="Bac_photo_RC_H_C"/>
</dbReference>
<dbReference type="RefSeq" id="WP_130492113.1">
    <property type="nucleotide sequence ID" value="NZ_SGXD01000002.1"/>
</dbReference>
<dbReference type="SUPFAM" id="SSF50346">
    <property type="entry name" value="PRC-barrel domain"/>
    <property type="match status" value="1"/>
</dbReference>
<comment type="caution">
    <text evidence="1">The sequence shown here is derived from an EMBL/GenBank/DDBJ whole genome shotgun (WGS) entry which is preliminary data.</text>
</comment>
<gene>
    <name evidence="1" type="ORF">EV189_1276</name>
</gene>
<accession>A0A4V2F4J2</accession>
<dbReference type="InterPro" id="IPR011033">
    <property type="entry name" value="PRC_barrel-like_sf"/>
</dbReference>
<proteinExistence type="predicted"/>
<sequence length="114" mass="11977">MSELGPADEALMVDADVLDSAGTRIGSVTEVYRSDNTQHPSFVAVDLGDAVRFVPVEGAEVTAGVLRVAFGEELVRSAPEYDAEGGQLEPADAALLYDHYGLPHGLPYQQGSAS</sequence>
<dbReference type="AlphaFoldDB" id="A0A4V2F4J2"/>
<evidence type="ECO:0008006" key="3">
    <source>
        <dbReference type="Google" id="ProtNLM"/>
    </source>
</evidence>
<reference evidence="1 2" key="1">
    <citation type="submission" date="2019-02" db="EMBL/GenBank/DDBJ databases">
        <title>Genomic Encyclopedia of Type Strains, Phase IV (KMG-IV): sequencing the most valuable type-strain genomes for metagenomic binning, comparative biology and taxonomic classification.</title>
        <authorList>
            <person name="Goeker M."/>
        </authorList>
    </citation>
    <scope>NUCLEOTIDE SEQUENCE [LARGE SCALE GENOMIC DNA]</scope>
    <source>
        <strain evidence="1 2">DSM 45622</strain>
    </source>
</reference>
<keyword evidence="2" id="KW-1185">Reference proteome</keyword>
<dbReference type="Proteomes" id="UP000293638">
    <property type="component" value="Unassembled WGS sequence"/>
</dbReference>
<evidence type="ECO:0000313" key="2">
    <source>
        <dbReference type="Proteomes" id="UP000293638"/>
    </source>
</evidence>
<dbReference type="OrthoDB" id="3712018at2"/>
<name>A0A4V2F4J2_9ACTN</name>
<evidence type="ECO:0000313" key="1">
    <source>
        <dbReference type="EMBL" id="RZS89509.1"/>
    </source>
</evidence>